<comment type="caution">
    <text evidence="1">The sequence shown here is derived from an EMBL/GenBank/DDBJ whole genome shotgun (WGS) entry which is preliminary data.</text>
</comment>
<dbReference type="AlphaFoldDB" id="X1EU73"/>
<organism evidence="1">
    <name type="scientific">marine sediment metagenome</name>
    <dbReference type="NCBI Taxonomy" id="412755"/>
    <lineage>
        <taxon>unclassified sequences</taxon>
        <taxon>metagenomes</taxon>
        <taxon>ecological metagenomes</taxon>
    </lineage>
</organism>
<gene>
    <name evidence="1" type="ORF">S03H2_25812</name>
</gene>
<name>X1EU73_9ZZZZ</name>
<sequence>MNLKKKQIILGFLILVSISFPFYSSISLNLNNTEKINDVYDNTLRSSQWILSSPIIINELEPTQNWASTAASEPWCSGSGIWTDPYIIQNVTIDL</sequence>
<proteinExistence type="predicted"/>
<feature type="non-terminal residue" evidence="1">
    <location>
        <position position="95"/>
    </location>
</feature>
<reference evidence="1" key="1">
    <citation type="journal article" date="2014" name="Front. Microbiol.">
        <title>High frequency of phylogenetically diverse reductive dehalogenase-homologous genes in deep subseafloor sedimentary metagenomes.</title>
        <authorList>
            <person name="Kawai M."/>
            <person name="Futagami T."/>
            <person name="Toyoda A."/>
            <person name="Takaki Y."/>
            <person name="Nishi S."/>
            <person name="Hori S."/>
            <person name="Arai W."/>
            <person name="Tsubouchi T."/>
            <person name="Morono Y."/>
            <person name="Uchiyama I."/>
            <person name="Ito T."/>
            <person name="Fujiyama A."/>
            <person name="Inagaki F."/>
            <person name="Takami H."/>
        </authorList>
    </citation>
    <scope>NUCLEOTIDE SEQUENCE</scope>
    <source>
        <strain evidence="1">Expedition CK06-06</strain>
    </source>
</reference>
<protein>
    <submittedName>
        <fullName evidence="1">Uncharacterized protein</fullName>
    </submittedName>
</protein>
<evidence type="ECO:0000313" key="1">
    <source>
        <dbReference type="EMBL" id="GAH36107.1"/>
    </source>
</evidence>
<dbReference type="EMBL" id="BARU01014727">
    <property type="protein sequence ID" value="GAH36107.1"/>
    <property type="molecule type" value="Genomic_DNA"/>
</dbReference>
<accession>X1EU73</accession>